<dbReference type="AlphaFoldDB" id="V8CMS6"/>
<dbReference type="Proteomes" id="UP000018727">
    <property type="component" value="Unassembled WGS sequence"/>
</dbReference>
<name>V8CMS6_9BACT</name>
<reference evidence="1 2" key="1">
    <citation type="submission" date="2013-10" db="EMBL/GenBank/DDBJ databases">
        <title>The Genome Sequence of Prevotella nigrescens CC14M.</title>
        <authorList>
            <consortium name="The Broad Institute Genomics Platform"/>
            <person name="Earl A."/>
            <person name="Allen-Vercoe E."/>
            <person name="Daigneault M."/>
            <person name="Young S.K."/>
            <person name="Zeng Q."/>
            <person name="Gargeya S."/>
            <person name="Fitzgerald M."/>
            <person name="Abouelleil A."/>
            <person name="Alvarado L."/>
            <person name="Chapman S.B."/>
            <person name="Gainer-Dewar J."/>
            <person name="Goldberg J."/>
            <person name="Griggs A."/>
            <person name="Gujja S."/>
            <person name="Hansen M."/>
            <person name="Howarth C."/>
            <person name="Imamovic A."/>
            <person name="Ireland A."/>
            <person name="Larimer J."/>
            <person name="McCowan C."/>
            <person name="Murphy C."/>
            <person name="Pearson M."/>
            <person name="Poon T.W."/>
            <person name="Priest M."/>
            <person name="Roberts A."/>
            <person name="Saif S."/>
            <person name="Shea T."/>
            <person name="Sykes S."/>
            <person name="Wortman J."/>
            <person name="Nusbaum C."/>
            <person name="Birren B."/>
        </authorList>
    </citation>
    <scope>NUCLEOTIDE SEQUENCE [LARGE SCALE GENOMIC DNA]</scope>
    <source>
        <strain evidence="1 2">CC14M</strain>
    </source>
</reference>
<gene>
    <name evidence="1" type="ORF">HMPREF1173_01369</name>
</gene>
<protein>
    <submittedName>
        <fullName evidence="1">Uncharacterized protein</fullName>
    </submittedName>
</protein>
<dbReference type="HOGENOM" id="CLU_3397909_0_0_10"/>
<proteinExistence type="predicted"/>
<comment type="caution">
    <text evidence="1">The sequence shown here is derived from an EMBL/GenBank/DDBJ whole genome shotgun (WGS) entry which is preliminary data.</text>
</comment>
<accession>V8CMS6</accession>
<evidence type="ECO:0000313" key="1">
    <source>
        <dbReference type="EMBL" id="ETD28663.1"/>
    </source>
</evidence>
<evidence type="ECO:0000313" key="2">
    <source>
        <dbReference type="Proteomes" id="UP000018727"/>
    </source>
</evidence>
<organism evidence="1 2">
    <name type="scientific">Prevotella nigrescens CC14M</name>
    <dbReference type="NCBI Taxonomy" id="1073366"/>
    <lineage>
        <taxon>Bacteria</taxon>
        <taxon>Pseudomonadati</taxon>
        <taxon>Bacteroidota</taxon>
        <taxon>Bacteroidia</taxon>
        <taxon>Bacteroidales</taxon>
        <taxon>Prevotellaceae</taxon>
        <taxon>Prevotella</taxon>
    </lineage>
</organism>
<sequence>MTQLWRIENDASFFIYFLETIQNQEKQSAVS</sequence>
<dbReference type="EMBL" id="AZJH01000020">
    <property type="protein sequence ID" value="ETD28663.1"/>
    <property type="molecule type" value="Genomic_DNA"/>
</dbReference>
<keyword evidence="2" id="KW-1185">Reference proteome</keyword>